<dbReference type="EMBL" id="JBJXBP010000006">
    <property type="protein sequence ID" value="KAL3825755.1"/>
    <property type="molecule type" value="Genomic_DNA"/>
</dbReference>
<comment type="caution">
    <text evidence="2">The sequence shown here is derived from an EMBL/GenBank/DDBJ whole genome shotgun (WGS) entry which is preliminary data.</text>
</comment>
<proteinExistence type="predicted"/>
<gene>
    <name evidence="2" type="ORF">ACJIZ3_021784</name>
</gene>
<dbReference type="AlphaFoldDB" id="A0ABD3SMF7"/>
<dbReference type="Proteomes" id="UP001634393">
    <property type="component" value="Unassembled WGS sequence"/>
</dbReference>
<evidence type="ECO:0000313" key="3">
    <source>
        <dbReference type="Proteomes" id="UP001634393"/>
    </source>
</evidence>
<evidence type="ECO:0000256" key="1">
    <source>
        <dbReference type="SAM" id="MobiDB-lite"/>
    </source>
</evidence>
<accession>A0ABD3SMF7</accession>
<feature type="region of interest" description="Disordered" evidence="1">
    <location>
        <begin position="1"/>
        <end position="38"/>
    </location>
</feature>
<name>A0ABD3SMF7_9LAMI</name>
<keyword evidence="3" id="KW-1185">Reference proteome</keyword>
<feature type="compositionally biased region" description="Polar residues" evidence="1">
    <location>
        <begin position="1"/>
        <end position="10"/>
    </location>
</feature>
<reference evidence="2 3" key="1">
    <citation type="submission" date="2024-12" db="EMBL/GenBank/DDBJ databases">
        <title>The unique morphological basis and parallel evolutionary history of personate flowers in Penstemon.</title>
        <authorList>
            <person name="Depatie T.H."/>
            <person name="Wessinger C.A."/>
        </authorList>
    </citation>
    <scope>NUCLEOTIDE SEQUENCE [LARGE SCALE GENOMIC DNA]</scope>
    <source>
        <strain evidence="2">WTNN_2</strain>
        <tissue evidence="2">Leaf</tissue>
    </source>
</reference>
<sequence length="38" mass="4496">MQFINPQVSPRSLKFRKNIHGKPETHKYRAKSLSNYGH</sequence>
<protein>
    <submittedName>
        <fullName evidence="2">Uncharacterized protein</fullName>
    </submittedName>
</protein>
<organism evidence="2 3">
    <name type="scientific">Penstemon smallii</name>
    <dbReference type="NCBI Taxonomy" id="265156"/>
    <lineage>
        <taxon>Eukaryota</taxon>
        <taxon>Viridiplantae</taxon>
        <taxon>Streptophyta</taxon>
        <taxon>Embryophyta</taxon>
        <taxon>Tracheophyta</taxon>
        <taxon>Spermatophyta</taxon>
        <taxon>Magnoliopsida</taxon>
        <taxon>eudicotyledons</taxon>
        <taxon>Gunneridae</taxon>
        <taxon>Pentapetalae</taxon>
        <taxon>asterids</taxon>
        <taxon>lamiids</taxon>
        <taxon>Lamiales</taxon>
        <taxon>Plantaginaceae</taxon>
        <taxon>Cheloneae</taxon>
        <taxon>Penstemon</taxon>
    </lineage>
</organism>
<evidence type="ECO:0000313" key="2">
    <source>
        <dbReference type="EMBL" id="KAL3825755.1"/>
    </source>
</evidence>